<proteinExistence type="predicted"/>
<protein>
    <submittedName>
        <fullName evidence="1">Uncharacterized protein</fullName>
    </submittedName>
</protein>
<sequence length="712" mass="73660">MTQIDHISTLTVAPAGSSAPDSITLANGDIWVAYTNGADSTGLSGHSTIVEYDHSGKIDHTYQISGYVDGLKFDPVTGEIWALQNQDGNSTLSIIDPEDHTVSKPLSYAVPSSTSGYDDVVFTHGKVFMSYTNPMNPGDPTLVQLTSGNDPDHGPLTVKPILALGDTGTNLETGKTEVIPQTDPDSLKLAPNGDLLFSGGADQTIIDVHDAGTSHQSVAFTQIQGVPAGAGLDDVIKVDASAGTFYLSDTADNRVLAVHATGLNSNDYYASVGDAFGVVDPLTGQFTALVSAANAPGFKFGSAHGAEFVADHNSETAEVDHISTLAVAPTGSSAPDSITLANGDIWVAYTNGADSTGLSGHSTIVEYDHSGKIDHTYQISGYVDGLKFDPVTGEIWALQNQDGNSTLSIIDPEDHTVGKPLSYAVPSSTSGYDDVVFTHGKVFMSYTNPANPGDPTLVQLTSGNDPDHGPLTVKPILALGDTGTNLETGKIEVIPQTDPDSLKLAPNGDLLFSGGADQTIIDVHDAGTSHQSVAFTQIQGVPAGAGLDDVIKVDASAGTFYLSDTADNRVLAVHATGLNSNDYYASVGNAFRVVDPLTGQFTALVSAANAPGFKFGSAHGAEFVADPGPTAYQGNDASVQVGKDGFVFATGGNGGSTGNHDDLSFGRPGAPFADMFSHLSAAALPAGHSLEVHEDISSIHNPAVDLHAFHLV</sequence>
<dbReference type="AlphaFoldDB" id="A0A1M5R0X0"/>
<accession>A0A1M5R0X0</accession>
<organism evidence="1 2">
    <name type="scientific">Bradyrhizobium erythrophlei</name>
    <dbReference type="NCBI Taxonomy" id="1437360"/>
    <lineage>
        <taxon>Bacteria</taxon>
        <taxon>Pseudomonadati</taxon>
        <taxon>Pseudomonadota</taxon>
        <taxon>Alphaproteobacteria</taxon>
        <taxon>Hyphomicrobiales</taxon>
        <taxon>Nitrobacteraceae</taxon>
        <taxon>Bradyrhizobium</taxon>
    </lineage>
</organism>
<dbReference type="SUPFAM" id="SSF75011">
    <property type="entry name" value="3-carboxy-cis,cis-mucoante lactonizing enzyme"/>
    <property type="match status" value="2"/>
</dbReference>
<name>A0A1M5R0X0_9BRAD</name>
<evidence type="ECO:0000313" key="2">
    <source>
        <dbReference type="Proteomes" id="UP000190675"/>
    </source>
</evidence>
<dbReference type="OrthoDB" id="8192805at2"/>
<dbReference type="Proteomes" id="UP000190675">
    <property type="component" value="Chromosome I"/>
</dbReference>
<gene>
    <name evidence="1" type="ORF">SAMN05444169_6253</name>
</gene>
<reference evidence="1 2" key="1">
    <citation type="submission" date="2016-11" db="EMBL/GenBank/DDBJ databases">
        <authorList>
            <person name="Jaros S."/>
            <person name="Januszkiewicz K."/>
            <person name="Wedrychowicz H."/>
        </authorList>
    </citation>
    <scope>NUCLEOTIDE SEQUENCE [LARGE SCALE GENOMIC DNA]</scope>
    <source>
        <strain evidence="1 2">GAS242</strain>
    </source>
</reference>
<dbReference type="EMBL" id="LT670818">
    <property type="protein sequence ID" value="SHH19443.1"/>
    <property type="molecule type" value="Genomic_DNA"/>
</dbReference>
<dbReference type="RefSeq" id="WP_079569225.1">
    <property type="nucleotide sequence ID" value="NZ_LT670818.1"/>
</dbReference>
<evidence type="ECO:0000313" key="1">
    <source>
        <dbReference type="EMBL" id="SHH19443.1"/>
    </source>
</evidence>